<dbReference type="Gene3D" id="3.90.550.10">
    <property type="entry name" value="Spore Coat Polysaccharide Biosynthesis Protein SpsA, Chain A"/>
    <property type="match status" value="1"/>
</dbReference>
<feature type="site" description="Positions ribitol 5-phosphate for the nucleophilic attack" evidence="5">
    <location>
        <position position="217"/>
    </location>
</feature>
<keyword evidence="1 5" id="KW-0808">Transferase</keyword>
<dbReference type="GO" id="GO:0016779">
    <property type="term" value="F:nucleotidyltransferase activity"/>
    <property type="evidence" value="ECO:0007669"/>
    <property type="project" value="UniProtKB-KW"/>
</dbReference>
<evidence type="ECO:0000256" key="1">
    <source>
        <dbReference type="ARBA" id="ARBA00022679"/>
    </source>
</evidence>
<evidence type="ECO:0000313" key="7">
    <source>
        <dbReference type="Proteomes" id="UP001203665"/>
    </source>
</evidence>
<dbReference type="EC" id="2.7.7.40" evidence="5"/>
<evidence type="ECO:0000313" key="6">
    <source>
        <dbReference type="EMBL" id="MCM2675747.1"/>
    </source>
</evidence>
<dbReference type="Pfam" id="PF01128">
    <property type="entry name" value="IspD"/>
    <property type="match status" value="1"/>
</dbReference>
<feature type="binding site" evidence="5">
    <location>
        <position position="112"/>
    </location>
    <ligand>
        <name>CTP</name>
        <dbReference type="ChEBI" id="CHEBI:37563"/>
    </ligand>
</feature>
<evidence type="ECO:0000256" key="4">
    <source>
        <dbReference type="ARBA" id="ARBA00023316"/>
    </source>
</evidence>
<dbReference type="PANTHER" id="PTHR32125:SF8">
    <property type="entry name" value="RIBITOL-5-PHOSPHATE CYTIDYLYLTRANSFERASE"/>
    <property type="match status" value="1"/>
</dbReference>
<dbReference type="SUPFAM" id="SSF53448">
    <property type="entry name" value="Nucleotide-diphospho-sugar transferases"/>
    <property type="match status" value="1"/>
</dbReference>
<dbReference type="PANTHER" id="PTHR32125">
    <property type="entry name" value="2-C-METHYL-D-ERYTHRITOL 4-PHOSPHATE CYTIDYLYLTRANSFERASE, CHLOROPLASTIC"/>
    <property type="match status" value="1"/>
</dbReference>
<comment type="similarity">
    <text evidence="5">Belongs to the IspD/TarI cytidylyltransferase family. TarI subfamily.</text>
</comment>
<protein>
    <recommendedName>
        <fullName evidence="5">Ribitol-5-phosphate cytidylyltransferase</fullName>
        <ecNumber evidence="5">2.7.7.40</ecNumber>
    </recommendedName>
</protein>
<dbReference type="InterPro" id="IPR034709">
    <property type="entry name" value="TarI"/>
</dbReference>
<keyword evidence="3 5" id="KW-0777">Teichoic acid biosynthesis</keyword>
<accession>A0ABT0XKK8</accession>
<comment type="function">
    <text evidence="5">Catalyzes the transfer of the cytidylyl group of CTP to D-ribitol 5-phosphate.</text>
</comment>
<dbReference type="HAMAP" id="MF_02068">
    <property type="entry name" value="TarI"/>
    <property type="match status" value="1"/>
</dbReference>
<keyword evidence="4 5" id="KW-0961">Cell wall biogenesis/degradation</keyword>
<dbReference type="NCBIfam" id="NF001183">
    <property type="entry name" value="PRK00155.1-3"/>
    <property type="match status" value="1"/>
</dbReference>
<dbReference type="InterPro" id="IPR029044">
    <property type="entry name" value="Nucleotide-diphossugar_trans"/>
</dbReference>
<proteinExistence type="inferred from homology"/>
<dbReference type="InterPro" id="IPR034683">
    <property type="entry name" value="IspD/TarI"/>
</dbReference>
<evidence type="ECO:0000256" key="5">
    <source>
        <dbReference type="HAMAP-Rule" id="MF_02068"/>
    </source>
</evidence>
<evidence type="ECO:0000256" key="3">
    <source>
        <dbReference type="ARBA" id="ARBA00022944"/>
    </source>
</evidence>
<feature type="binding site" evidence="5">
    <location>
        <begin position="81"/>
        <end position="87"/>
    </location>
    <ligand>
        <name>CTP</name>
        <dbReference type="ChEBI" id="CHEBI:37563"/>
    </ligand>
</feature>
<feature type="site" description="Positions ribitol 5-phosphate for the nucleophilic attack" evidence="5">
    <location>
        <position position="160"/>
    </location>
</feature>
<feature type="site" description="Transition state stabilizer" evidence="5">
    <location>
        <position position="22"/>
    </location>
</feature>
<dbReference type="RefSeq" id="WP_251606886.1">
    <property type="nucleotide sequence ID" value="NZ_JAMQJY010000001.1"/>
</dbReference>
<sequence length="247" mass="27691">MIYGMILAGGNGSRMGNTHLPKQFLTLDDTPILIHTIEKFLLNQKLDAILILVPEKWLNYTGDIIKKYIGGMDKIKLVKGGNTRNETIMSGIAYIENTFGSTDEDIIVTHDSVRPFLTHRIIEDNINAALEFGACDTVIEAIDTIVESKNNETITDIPIREKMYQGQTPQSFNIKTLKNAYESLNEEERDILSDAAKICLLRGHTVKLVKGEVYNIKITTPYDLKVAEAIIKDSTYAERDPEEVATV</sequence>
<feature type="site" description="Transition state stabilizer" evidence="5">
    <location>
        <position position="14"/>
    </location>
</feature>
<dbReference type="InterPro" id="IPR050088">
    <property type="entry name" value="IspD/TarI_cytidylyltransf_bact"/>
</dbReference>
<gene>
    <name evidence="5" type="primary">tarI</name>
    <name evidence="6" type="ORF">NDM98_09740</name>
</gene>
<organism evidence="6 7">
    <name type="scientific">Alkalicoccobacillus plakortidis</name>
    <dbReference type="NCBI Taxonomy" id="444060"/>
    <lineage>
        <taxon>Bacteria</taxon>
        <taxon>Bacillati</taxon>
        <taxon>Bacillota</taxon>
        <taxon>Bacilli</taxon>
        <taxon>Bacillales</taxon>
        <taxon>Bacillaceae</taxon>
        <taxon>Alkalicoccobacillus</taxon>
    </lineage>
</organism>
<dbReference type="CDD" id="cd02516">
    <property type="entry name" value="CDP-ME_synthetase"/>
    <property type="match status" value="1"/>
</dbReference>
<dbReference type="EMBL" id="JAMQJY010000001">
    <property type="protein sequence ID" value="MCM2675747.1"/>
    <property type="molecule type" value="Genomic_DNA"/>
</dbReference>
<comment type="pathway">
    <text evidence="5">Cell wall biogenesis; poly(ribitol phosphate) teichoic acid biosynthesis.</text>
</comment>
<evidence type="ECO:0000256" key="2">
    <source>
        <dbReference type="ARBA" id="ARBA00022695"/>
    </source>
</evidence>
<keyword evidence="7" id="KW-1185">Reference proteome</keyword>
<reference evidence="6" key="1">
    <citation type="submission" date="2022-06" db="EMBL/GenBank/DDBJ databases">
        <title>Alkalicoccobacillus porphyridii sp. nov., isolated from a marine red alga, Porphyridium purpureum and reclassification of Shouchella plakortidis and Shouchella gibsonii as Alkalicoccobacillus plakortidis comb. nov. and Alkalicoccobacillus gibsonii comb. nov.</title>
        <authorList>
            <person name="Kim K.H."/>
            <person name="Lee J.K."/>
            <person name="Han D.M."/>
            <person name="Baek J.H."/>
            <person name="Jeon C.O."/>
        </authorList>
    </citation>
    <scope>NUCLEOTIDE SEQUENCE</scope>
    <source>
        <strain evidence="6">DSM 19153</strain>
    </source>
</reference>
<comment type="caution">
    <text evidence="6">The sequence shown here is derived from an EMBL/GenBank/DDBJ whole genome shotgun (WGS) entry which is preliminary data.</text>
</comment>
<dbReference type="PROSITE" id="PS01295">
    <property type="entry name" value="ISPD"/>
    <property type="match status" value="1"/>
</dbReference>
<dbReference type="InterPro" id="IPR018294">
    <property type="entry name" value="ISPD_synthase_CS"/>
</dbReference>
<comment type="catalytic activity">
    <reaction evidence="5">
        <text>D-ribitol 5-phosphate + CTP + H(+) = CDP-L-ribitol + diphosphate</text>
        <dbReference type="Rhea" id="RHEA:12456"/>
        <dbReference type="ChEBI" id="CHEBI:15378"/>
        <dbReference type="ChEBI" id="CHEBI:33019"/>
        <dbReference type="ChEBI" id="CHEBI:37563"/>
        <dbReference type="ChEBI" id="CHEBI:57608"/>
        <dbReference type="ChEBI" id="CHEBI:57695"/>
        <dbReference type="EC" id="2.7.7.40"/>
    </reaction>
</comment>
<keyword evidence="2 5" id="KW-0548">Nucleotidyltransferase</keyword>
<name>A0ABT0XKK8_9BACI</name>
<dbReference type="Proteomes" id="UP001203665">
    <property type="component" value="Unassembled WGS sequence"/>
</dbReference>
<feature type="binding site" evidence="5">
    <location>
        <begin position="7"/>
        <end position="10"/>
    </location>
    <ligand>
        <name>CTP</name>
        <dbReference type="ChEBI" id="CHEBI:37563"/>
    </ligand>
</feature>